<evidence type="ECO:0000313" key="1">
    <source>
        <dbReference type="EMBL" id="KAI3814700.1"/>
    </source>
</evidence>
<reference evidence="2" key="1">
    <citation type="journal article" date="2022" name="Mol. Ecol. Resour.">
        <title>The genomes of chicory, endive, great burdock and yacon provide insights into Asteraceae palaeo-polyploidization history and plant inulin production.</title>
        <authorList>
            <person name="Fan W."/>
            <person name="Wang S."/>
            <person name="Wang H."/>
            <person name="Wang A."/>
            <person name="Jiang F."/>
            <person name="Liu H."/>
            <person name="Zhao H."/>
            <person name="Xu D."/>
            <person name="Zhang Y."/>
        </authorList>
    </citation>
    <scope>NUCLEOTIDE SEQUENCE [LARGE SCALE GENOMIC DNA]</scope>
    <source>
        <strain evidence="2">cv. Yunnan</strain>
    </source>
</reference>
<comment type="caution">
    <text evidence="1">The sequence shown here is derived from an EMBL/GenBank/DDBJ whole genome shotgun (WGS) entry which is preliminary data.</text>
</comment>
<keyword evidence="2" id="KW-1185">Reference proteome</keyword>
<organism evidence="1 2">
    <name type="scientific">Smallanthus sonchifolius</name>
    <dbReference type="NCBI Taxonomy" id="185202"/>
    <lineage>
        <taxon>Eukaryota</taxon>
        <taxon>Viridiplantae</taxon>
        <taxon>Streptophyta</taxon>
        <taxon>Embryophyta</taxon>
        <taxon>Tracheophyta</taxon>
        <taxon>Spermatophyta</taxon>
        <taxon>Magnoliopsida</taxon>
        <taxon>eudicotyledons</taxon>
        <taxon>Gunneridae</taxon>
        <taxon>Pentapetalae</taxon>
        <taxon>asterids</taxon>
        <taxon>campanulids</taxon>
        <taxon>Asterales</taxon>
        <taxon>Asteraceae</taxon>
        <taxon>Asteroideae</taxon>
        <taxon>Heliantheae alliance</taxon>
        <taxon>Millerieae</taxon>
        <taxon>Smallanthus</taxon>
    </lineage>
</organism>
<accession>A0ACB9J545</accession>
<gene>
    <name evidence="1" type="ORF">L1987_14344</name>
</gene>
<evidence type="ECO:0000313" key="2">
    <source>
        <dbReference type="Proteomes" id="UP001056120"/>
    </source>
</evidence>
<dbReference type="Proteomes" id="UP001056120">
    <property type="component" value="Linkage Group LG05"/>
</dbReference>
<name>A0ACB9J545_9ASTR</name>
<dbReference type="EMBL" id="CM042022">
    <property type="protein sequence ID" value="KAI3814700.1"/>
    <property type="molecule type" value="Genomic_DNA"/>
</dbReference>
<reference evidence="1 2" key="2">
    <citation type="journal article" date="2022" name="Mol. Ecol. Resour.">
        <title>The genomes of chicory, endive, great burdock and yacon provide insights into Asteraceae paleo-polyploidization history and plant inulin production.</title>
        <authorList>
            <person name="Fan W."/>
            <person name="Wang S."/>
            <person name="Wang H."/>
            <person name="Wang A."/>
            <person name="Jiang F."/>
            <person name="Liu H."/>
            <person name="Zhao H."/>
            <person name="Xu D."/>
            <person name="Zhang Y."/>
        </authorList>
    </citation>
    <scope>NUCLEOTIDE SEQUENCE [LARGE SCALE GENOMIC DNA]</scope>
    <source>
        <strain evidence="2">cv. Yunnan</strain>
        <tissue evidence="1">Leaves</tissue>
    </source>
</reference>
<protein>
    <submittedName>
        <fullName evidence="1">Uncharacterized protein</fullName>
    </submittedName>
</protein>
<proteinExistence type="predicted"/>
<sequence>MPNICKLVRLSSRTLSRCHKKKKPAAAKKSYSRMKRAVKSKSFDDHLSDWVAKKKELGVPESKLFLPFLVGAPKLKLAECRECENIIYPEDIVSCSMKKCKVSYHSRCASDRFGVIRSSKDVKCPQHECFHCKKKLSLRRCSRCDLATHDRCAAYHEYLIRSDERSGEMICWRHSATNSPSLKPNNLEQPLYAQPSVPISSIEDVFRFLLLSCVEEEFKVDLTRKHTMMKNLEPPSYVHIKRNIYRIKNKGYDVDHSIGCTGCGSHVCYEDCICRSQFISCTSACKCSENCTNRPFQEEKKVKVVMTQCCGWGVEAVEYIDKGDFIMEYVGEVINDALCEKRFWDMKGQGITKFYVVAVRKDFNIDAKFKGNESRFINHSCDPNCPMEKWDVNWETRLGIFAAKSIKPGEELTFDYGYEMYEHDEVECRCGASNCLGYLGTKNTRQDVIISCTVKVLKGASQSIEKPCAGGGLSYVIRLDGSATLHISIG</sequence>